<evidence type="ECO:0000256" key="1">
    <source>
        <dbReference type="SAM" id="MobiDB-lite"/>
    </source>
</evidence>
<comment type="caution">
    <text evidence="2">The sequence shown here is derived from an EMBL/GenBank/DDBJ whole genome shotgun (WGS) entry which is preliminary data.</text>
</comment>
<protein>
    <submittedName>
        <fullName evidence="2">Uncharacterized protein</fullName>
    </submittedName>
</protein>
<gene>
    <name evidence="2" type="ORF">SPIL2461_LOCUS4563</name>
</gene>
<feature type="non-terminal residue" evidence="2">
    <location>
        <position position="76"/>
    </location>
</feature>
<reference evidence="2" key="1">
    <citation type="submission" date="2021-02" db="EMBL/GenBank/DDBJ databases">
        <authorList>
            <person name="Dougan E. K."/>
            <person name="Rhodes N."/>
            <person name="Thang M."/>
            <person name="Chan C."/>
        </authorList>
    </citation>
    <scope>NUCLEOTIDE SEQUENCE</scope>
</reference>
<dbReference type="OrthoDB" id="437093at2759"/>
<feature type="region of interest" description="Disordered" evidence="1">
    <location>
        <begin position="21"/>
        <end position="44"/>
    </location>
</feature>
<sequence>AKVMIIPPQAGQTRPVDFFAREQPKAPPPSPGAELRVVEDKGSSHSEEIVAVPVVQEMPLQPRQAMSPAENVSPLQ</sequence>
<accession>A0A812LFZ0</accession>
<evidence type="ECO:0000313" key="2">
    <source>
        <dbReference type="EMBL" id="CAE7246851.1"/>
    </source>
</evidence>
<evidence type="ECO:0000313" key="3">
    <source>
        <dbReference type="Proteomes" id="UP000649617"/>
    </source>
</evidence>
<dbReference type="AlphaFoldDB" id="A0A812LFZ0"/>
<dbReference type="EMBL" id="CAJNIZ010006045">
    <property type="protein sequence ID" value="CAE7246851.1"/>
    <property type="molecule type" value="Genomic_DNA"/>
</dbReference>
<organism evidence="2 3">
    <name type="scientific">Symbiodinium pilosum</name>
    <name type="common">Dinoflagellate</name>
    <dbReference type="NCBI Taxonomy" id="2952"/>
    <lineage>
        <taxon>Eukaryota</taxon>
        <taxon>Sar</taxon>
        <taxon>Alveolata</taxon>
        <taxon>Dinophyceae</taxon>
        <taxon>Suessiales</taxon>
        <taxon>Symbiodiniaceae</taxon>
        <taxon>Symbiodinium</taxon>
    </lineage>
</organism>
<keyword evidence="3" id="KW-1185">Reference proteome</keyword>
<dbReference type="Proteomes" id="UP000649617">
    <property type="component" value="Unassembled WGS sequence"/>
</dbReference>
<proteinExistence type="predicted"/>
<name>A0A812LFZ0_SYMPI</name>
<feature type="non-terminal residue" evidence="2">
    <location>
        <position position="1"/>
    </location>
</feature>